<dbReference type="AlphaFoldDB" id="A0AAN4Z2C6"/>
<sequence>MGRMHKPGKGISRSSIPYRRSFPTWHKLSGDDVTEQIFKLAKKGISPSQIGVILWDSHGVAHNSRVAGNKVARIVMARNCS</sequence>
<protein>
    <recommendedName>
        <fullName evidence="4">Small ribosomal subunit protein uS15 N-terminal domain-containing protein</fullName>
    </recommendedName>
</protein>
<dbReference type="InterPro" id="IPR023029">
    <property type="entry name" value="Ribosomal_uS15_arc_euk"/>
</dbReference>
<keyword evidence="6" id="KW-1185">Reference proteome</keyword>
<proteinExistence type="inferred from homology"/>
<reference evidence="6" key="1">
    <citation type="submission" date="2022-10" db="EMBL/GenBank/DDBJ databases">
        <title>Genome assembly of Pristionchus species.</title>
        <authorList>
            <person name="Yoshida K."/>
            <person name="Sommer R.J."/>
        </authorList>
    </citation>
    <scope>NUCLEOTIDE SEQUENCE [LARGE SCALE GENOMIC DNA]</scope>
    <source>
        <strain evidence="6">RS5460</strain>
    </source>
</reference>
<dbReference type="EMBL" id="BTRK01000001">
    <property type="protein sequence ID" value="GMR32798.1"/>
    <property type="molecule type" value="Genomic_DNA"/>
</dbReference>
<dbReference type="GO" id="GO:0022627">
    <property type="term" value="C:cytosolic small ribosomal subunit"/>
    <property type="evidence" value="ECO:0007669"/>
    <property type="project" value="TreeGrafter"/>
</dbReference>
<evidence type="ECO:0000313" key="5">
    <source>
        <dbReference type="EMBL" id="GMR32798.1"/>
    </source>
</evidence>
<dbReference type="Pfam" id="PF08069">
    <property type="entry name" value="Ribosomal_S13_N"/>
    <property type="match status" value="1"/>
</dbReference>
<accession>A0AAN4Z2C6</accession>
<dbReference type="InterPro" id="IPR012606">
    <property type="entry name" value="Ribosomal_uS15_N"/>
</dbReference>
<keyword evidence="3" id="KW-0687">Ribonucleoprotein</keyword>
<comment type="caution">
    <text evidence="5">The sequence shown here is derived from an EMBL/GenBank/DDBJ whole genome shotgun (WGS) entry which is preliminary data.</text>
</comment>
<evidence type="ECO:0000256" key="2">
    <source>
        <dbReference type="ARBA" id="ARBA00022980"/>
    </source>
</evidence>
<dbReference type="SMART" id="SM01386">
    <property type="entry name" value="Ribosomal_S13_N"/>
    <property type="match status" value="1"/>
</dbReference>
<dbReference type="Gene3D" id="4.10.860.130">
    <property type="match status" value="1"/>
</dbReference>
<dbReference type="GO" id="GO:0070181">
    <property type="term" value="F:small ribosomal subunit rRNA binding"/>
    <property type="evidence" value="ECO:0007669"/>
    <property type="project" value="TreeGrafter"/>
</dbReference>
<dbReference type="GO" id="GO:0005730">
    <property type="term" value="C:nucleolus"/>
    <property type="evidence" value="ECO:0007669"/>
    <property type="project" value="TreeGrafter"/>
</dbReference>
<evidence type="ECO:0000256" key="3">
    <source>
        <dbReference type="ARBA" id="ARBA00023274"/>
    </source>
</evidence>
<organism evidence="5 6">
    <name type="scientific">Pristionchus mayeri</name>
    <dbReference type="NCBI Taxonomy" id="1317129"/>
    <lineage>
        <taxon>Eukaryota</taxon>
        <taxon>Metazoa</taxon>
        <taxon>Ecdysozoa</taxon>
        <taxon>Nematoda</taxon>
        <taxon>Chromadorea</taxon>
        <taxon>Rhabditida</taxon>
        <taxon>Rhabditina</taxon>
        <taxon>Diplogasteromorpha</taxon>
        <taxon>Diplogasteroidea</taxon>
        <taxon>Neodiplogasteridae</taxon>
        <taxon>Pristionchus</taxon>
    </lineage>
</organism>
<dbReference type="PANTHER" id="PTHR11885:SF6">
    <property type="entry name" value="SMALL RIBOSOMAL SUBUNIT PROTEIN US15"/>
    <property type="match status" value="1"/>
</dbReference>
<dbReference type="Proteomes" id="UP001328107">
    <property type="component" value="Unassembled WGS sequence"/>
</dbReference>
<dbReference type="GO" id="GO:0006412">
    <property type="term" value="P:translation"/>
    <property type="evidence" value="ECO:0007669"/>
    <property type="project" value="InterPro"/>
</dbReference>
<evidence type="ECO:0000259" key="4">
    <source>
        <dbReference type="SMART" id="SM01386"/>
    </source>
</evidence>
<dbReference type="PANTHER" id="PTHR11885">
    <property type="entry name" value="RIBOSOMAL PROTEIN S15P/S13E"/>
    <property type="match status" value="1"/>
</dbReference>
<evidence type="ECO:0000313" key="6">
    <source>
        <dbReference type="Proteomes" id="UP001328107"/>
    </source>
</evidence>
<keyword evidence="2" id="KW-0689">Ribosomal protein</keyword>
<dbReference type="GO" id="GO:0003735">
    <property type="term" value="F:structural constituent of ribosome"/>
    <property type="evidence" value="ECO:0007669"/>
    <property type="project" value="InterPro"/>
</dbReference>
<name>A0AAN4Z2C6_9BILA</name>
<feature type="domain" description="Small ribosomal subunit protein uS15 N-terminal" evidence="4">
    <location>
        <begin position="1"/>
        <end position="60"/>
    </location>
</feature>
<comment type="similarity">
    <text evidence="1">Belongs to the universal ribosomal protein uS15 family.</text>
</comment>
<evidence type="ECO:0000256" key="1">
    <source>
        <dbReference type="ARBA" id="ARBA00008434"/>
    </source>
</evidence>
<gene>
    <name evidence="5" type="ORF">PMAYCL1PPCAC_02993</name>
</gene>